<name>A0A1T5K160_9BACT</name>
<evidence type="ECO:0000259" key="1">
    <source>
        <dbReference type="PROSITE" id="PS50093"/>
    </source>
</evidence>
<dbReference type="Gene3D" id="2.60.40.10">
    <property type="entry name" value="Immunoglobulins"/>
    <property type="match status" value="3"/>
</dbReference>
<evidence type="ECO:0000313" key="3">
    <source>
        <dbReference type="Proteomes" id="UP000190961"/>
    </source>
</evidence>
<dbReference type="InterPro" id="IPR013783">
    <property type="entry name" value="Ig-like_fold"/>
</dbReference>
<gene>
    <name evidence="2" type="ORF">SAMN05660236_1696</name>
</gene>
<dbReference type="InterPro" id="IPR045829">
    <property type="entry name" value="PKD_6"/>
</dbReference>
<dbReference type="OrthoDB" id="7794186at2"/>
<dbReference type="InterPro" id="IPR000601">
    <property type="entry name" value="PKD_dom"/>
</dbReference>
<dbReference type="Proteomes" id="UP000190961">
    <property type="component" value="Unassembled WGS sequence"/>
</dbReference>
<dbReference type="SUPFAM" id="SSF49299">
    <property type="entry name" value="PKD domain"/>
    <property type="match status" value="2"/>
</dbReference>
<keyword evidence="3" id="KW-1185">Reference proteome</keyword>
<dbReference type="STRING" id="688867.SAMN05660236_1696"/>
<dbReference type="Pfam" id="PF18911">
    <property type="entry name" value="PKD_4"/>
    <property type="match status" value="1"/>
</dbReference>
<dbReference type="InterPro" id="IPR025667">
    <property type="entry name" value="SprB_repeat"/>
</dbReference>
<proteinExistence type="predicted"/>
<dbReference type="InterPro" id="IPR035986">
    <property type="entry name" value="PKD_dom_sf"/>
</dbReference>
<dbReference type="EMBL" id="FUZU01000001">
    <property type="protein sequence ID" value="SKC57391.1"/>
    <property type="molecule type" value="Genomic_DNA"/>
</dbReference>
<sequence length="2823" mass="299916">MLRSLRAHFFHLFFLALIFFTGIHETKAQCVGLPTVSSLGSNKFPAGFCSPVNARVTYNVGFLTPVPAGAISIYIDWGDGTNSTIAQAQGQTSYSADVTHTFPVDSDCEFVVVMTIRYKGSLCPITRQVQRIASWRTDDHNGGKVQLISPVTGTTEHPVCAGVDLSVVFQDATNWNCNASYVHPPGPDAVESPNIANRWQQIVYNTGSTGSKIPNLSVDGIPVTGAAGVDLLSNYQDTRGINYMSSSAVIANTKRSSLTITAPGGFGAGYPQVGDVIQITLRYWNFCNPYSNNPLSPLMPVNGDLINGDNAPIEKTATIVVVSAPVAPTPAADQTVCYNNTPNAFSISGVPATHIVNWYANVAGATDSPGALITSGTSTSLPLSSHPNWVDKKTPGVYKVWASYQPNVANGLNCESPKVLIKRTIREDIVLPNPTSTIPTEVCNGTASSPTTVTVTMPPLDSYPVGGATQYTWTGSSGVTVASSTPTSATFNFNVSFSAGQLFVDRKISVRKQYAATPSCFKELSYTIRVYNPSVGGTLSPAPDVCQTSPVGNITLSGNIGSVVRWEMSFNGGAFNTNASLGTSTTISPGILSPGIYKFRAVVDNGPCNEAVSGEEQVEVSTNPGLPANAGTDQFVCQLSGTTLDSSPIGASDPSPGIGTWSYIGSVPTGLPEPVFTTGKNDRNAYISVSATNAGAYTLRWTVNSGSCSSYDDVVIDFGTNPTDPNAGSDKQACGPSTVLEGNSPSIGTGSWSIVSGPSGCTGAGCPISISDKASAKSPLTLQGSPYSYGAYTLRWTITSGGAACFQKTDDVTITFDEPAEITSAPDVSTVCLDPNNLAPIKLTGIVAAGATDGHWENVSGNGTVSASSATGSGSITIEANYTPTIEDYDLGLPIRVKLVASPDPSNSCSSVEQEVTIAIDRKPVANAGTDIPNICESFVKLNAESPAHGATGKWTTAVAGVTFDDITDPSTTVRGLTVAPSSVVVTWTVTSASGNCVSDPSSVTLTRAELPDANSYTAIECEISPAGAPVVANLLLTNYENTITTWPAANRTITWYKGGTPPTGMVVSDPSVEQTNISSGQIYLARIRDNGSSCTHDATVTIDVRALPVAKDATVAFCEDTPGSNQVSNIDLSDATYVDEVTGGATNVTVNWYPSLFDAQNNTFEITSPVDINGTAKYYARVMFSDKPSCADYAELTLTIKNIPNASQIFGRESACQGDAVEIYQVTPLSGVKYRWDIPAVYNVFGGGTTSDFFVLLQFPNASVNAIPDTIKVQVELNGCSGSVIKKPILVSPTPGKPTIHGDTVVCENSEGVSYNVTPNNYPTSSYSWEIRKLSDNSVGGAFIADGQATNKILVNYLSEDIIISVQESNSICVSPASQDTIRINKRPIMLNNDQQICSDYPTGLKFEIDPSSPVAIDKYNITNTSFATEITPINGPTKGVDVAADTARNDQFQNLKAVPLPVNYTVVPVSIGATGKECTGDAQIITLTIKPEPQLHPTLDKTLCSGVETGVTLASASNTFPADKFIIESIYVPAGVTALTTIQTPDATTQYNADAIKAHKWENINGSDSTVIYTIRPYSTQLTCAGVTRQVKVTVHPKTITNPITDFESCNDDLLNVAFSSANNSDASFSWSVKSSDSYITTGTPTGQGDISNLLIQNSKTVDGTITFQVIGTNTTTEGSCEGPAEIFTVKVHPSPEATKIEKTVCSDIPGGNTYTADLKALESTITSNAGTANTKITWYKSATLASSDIIPPAALNAYSMQHQVPVYVEVEYTPTTCKKVITVEYTVNPNVSFEATATDLFCNGLNNGEITVFVKNGTPSYSYKINNALPIGAPSDTYTFNSLSGGDYTIVVQDLKGCSATSVIHVSEPTALTAQVQLKKAISCFQTKDGAIETLASGGTAPYTEYRIVQTNQPDADNDGIFENLAVGAYNVRVKDSNGCFATTEMLTLDQPTPVEINSIAVATDDAGYNLTCKDATDGEVQVKFTGGTTTTAIPYTITLSKINSSDTPATLQGTESVLFTDLGKGTYTIAVKDANGCASRSTSATILNPPALNGGSIGVDQSICYSDTPQDSDTEMIQEISTPFGGVENYQYQWEQSVDGNDWIQIPASAGGTVNVYDPPALNETRYFRRLVWSVSTRTGKYCEVKGSDASEWVKITVNPPPTVQISGPSNLCYGKTGRITLNVVSGAIPIIYSYTDGTNIVANEEGGKSNVIVVPETTVDTKYTFFDITDANGCKAEDPQPEEIHVINVSTDFSIVGADGQCPGNDFEFKWNVEPDVKYEWIWSSDSSTVIQADELSPGDHTIRQGFAAGSPEGSTVYNVKLKASNFLCSPDPSAKQITIYPLIALNVLPGDTSLCSGETAKFQDLSLGIDHGSWYYHIPGTTDRLEETAAPVDEISYVMNNNTTQNPIVYEVVYEAANDEGCKGEYRKEVVVYRGVTADLTTDNVPPLTAGVSTITFNNTSTPVANDFEYIWDFDDIKATPSSANGVGPYTVDYHTAGTKDVTLTATNIAARDAGESCNSKKLLRIKILLPTVKAAFTATPLAACFPADIEVTNLSPGADTFHWQLYSASTLIDSSALRSPVFRVSRPGSYSIVLKAEYTASGQSDTTSLRGIYLYDVPLASFELRPTTVYIPDMEAQTFNFSTGANQYSWDFDDGTTSIDAEPKHIYELEGKYTITLVAGYNNGEKDVDGDGVPDGNLVCYDTAQHEINAVQGGSLKVPNAFTPNVSGSTRGNGVPGSGTFNDVFMPIVKGSEEYTMEIFDRWGNLIYETEDKNKGWDGYDRNGRLMPAGVYVYKLVIKLSNGQRTTKVGDITLIQ</sequence>
<evidence type="ECO:0000313" key="2">
    <source>
        <dbReference type="EMBL" id="SKC57391.1"/>
    </source>
</evidence>
<protein>
    <submittedName>
        <fullName evidence="2">Gliding motility-associated C-terminal domain-containing protein</fullName>
    </submittedName>
</protein>
<dbReference type="RefSeq" id="WP_079686226.1">
    <property type="nucleotide sequence ID" value="NZ_FUZU01000001.1"/>
</dbReference>
<dbReference type="Pfam" id="PF19408">
    <property type="entry name" value="PKD_6"/>
    <property type="match status" value="2"/>
</dbReference>
<dbReference type="Pfam" id="PF13585">
    <property type="entry name" value="CHU_C"/>
    <property type="match status" value="1"/>
</dbReference>
<dbReference type="PROSITE" id="PS50093">
    <property type="entry name" value="PKD"/>
    <property type="match status" value="1"/>
</dbReference>
<reference evidence="2 3" key="1">
    <citation type="submission" date="2017-02" db="EMBL/GenBank/DDBJ databases">
        <authorList>
            <person name="Peterson S.W."/>
        </authorList>
    </citation>
    <scope>NUCLEOTIDE SEQUENCE [LARGE SCALE GENOMIC DNA]</scope>
    <source>
        <strain evidence="2 3">DSM 25262</strain>
    </source>
</reference>
<dbReference type="Gene3D" id="2.60.40.4070">
    <property type="match status" value="1"/>
</dbReference>
<feature type="domain" description="PKD" evidence="1">
    <location>
        <begin position="2655"/>
        <end position="2691"/>
    </location>
</feature>
<dbReference type="Pfam" id="PF13573">
    <property type="entry name" value="SprB"/>
    <property type="match status" value="1"/>
</dbReference>
<organism evidence="2 3">
    <name type="scientific">Ohtaekwangia koreensis</name>
    <dbReference type="NCBI Taxonomy" id="688867"/>
    <lineage>
        <taxon>Bacteria</taxon>
        <taxon>Pseudomonadati</taxon>
        <taxon>Bacteroidota</taxon>
        <taxon>Cytophagia</taxon>
        <taxon>Cytophagales</taxon>
        <taxon>Fulvivirgaceae</taxon>
        <taxon>Ohtaekwangia</taxon>
    </lineage>
</organism>
<accession>A0A1T5K160</accession>